<evidence type="ECO:0000313" key="2">
    <source>
        <dbReference type="Proteomes" id="UP000823405"/>
    </source>
</evidence>
<dbReference type="Proteomes" id="UP000823405">
    <property type="component" value="Unassembled WGS sequence"/>
</dbReference>
<evidence type="ECO:0008006" key="3">
    <source>
        <dbReference type="Google" id="ProtNLM"/>
    </source>
</evidence>
<dbReference type="OrthoDB" id="2361690at2759"/>
<comment type="caution">
    <text evidence="1">The sequence shown here is derived from an EMBL/GenBank/DDBJ whole genome shotgun (WGS) entry which is preliminary data.</text>
</comment>
<protein>
    <recommendedName>
        <fullName evidence="3">Arrestin-like N-terminal domain-containing protein</fullName>
    </recommendedName>
</protein>
<accession>A0A9P6QZD0</accession>
<evidence type="ECO:0000313" key="1">
    <source>
        <dbReference type="EMBL" id="KAG0305110.1"/>
    </source>
</evidence>
<dbReference type="EMBL" id="JAAAIN010001246">
    <property type="protein sequence ID" value="KAG0305110.1"/>
    <property type="molecule type" value="Genomic_DNA"/>
</dbReference>
<gene>
    <name evidence="1" type="ORF">BGZ97_001231</name>
</gene>
<name>A0A9P6QZD0_9FUNG</name>
<reference evidence="1" key="1">
    <citation type="journal article" date="2020" name="Fungal Divers.">
        <title>Resolving the Mortierellaceae phylogeny through synthesis of multi-gene phylogenetics and phylogenomics.</title>
        <authorList>
            <person name="Vandepol N."/>
            <person name="Liber J."/>
            <person name="Desiro A."/>
            <person name="Na H."/>
            <person name="Kennedy M."/>
            <person name="Barry K."/>
            <person name="Grigoriev I.V."/>
            <person name="Miller A.N."/>
            <person name="O'Donnell K."/>
            <person name="Stajich J.E."/>
            <person name="Bonito G."/>
        </authorList>
    </citation>
    <scope>NUCLEOTIDE SEQUENCE</scope>
    <source>
        <strain evidence="1">NVP60</strain>
    </source>
</reference>
<keyword evidence="2" id="KW-1185">Reference proteome</keyword>
<sequence length="391" mass="43694">MSKKSSSMKEMVRAPSSTKDKRISIEIHSDNYITINKRPVPVFFSNLETPAVISATVTFETDHDCQGQDVEINYKAAVIYEVTMMTGFHAKMKVPFNMQRKRWTMNDLVRPSPGTVAAGKYIKRVTTTIDPLWPSSGTTAANFNGMGRVQYTFEAQFVKLSMGAQSPILATLPFEVWVVNSILPSDYSLLQNVPKPLTVQAPGKKPDLPISLTIPNQTLQFHEQVPLTVHVESFRKGCKRFGQNIVVLSAGFSVREKVNGWIRSGAGVDVEFFTDASQIVIREGWPQNTLGGWTRTVSITLPTWPEINASMKSKVMDISHSILFIMKYKAEKDTDKKAQDVIVEVPFQLVVPRRNMQAQEQADFLPIYSTADAQALLANDDSVLPGYAREE</sequence>
<dbReference type="AlphaFoldDB" id="A0A9P6QZD0"/>
<organism evidence="1 2">
    <name type="scientific">Linnemannia gamsii</name>
    <dbReference type="NCBI Taxonomy" id="64522"/>
    <lineage>
        <taxon>Eukaryota</taxon>
        <taxon>Fungi</taxon>
        <taxon>Fungi incertae sedis</taxon>
        <taxon>Mucoromycota</taxon>
        <taxon>Mortierellomycotina</taxon>
        <taxon>Mortierellomycetes</taxon>
        <taxon>Mortierellales</taxon>
        <taxon>Mortierellaceae</taxon>
        <taxon>Linnemannia</taxon>
    </lineage>
</organism>
<proteinExistence type="predicted"/>